<dbReference type="InterPro" id="IPR053164">
    <property type="entry name" value="IS1016-like_transposase"/>
</dbReference>
<dbReference type="PANTHER" id="PTHR47163">
    <property type="entry name" value="DDE_TNP_IS1595 DOMAIN-CONTAINING PROTEIN"/>
    <property type="match status" value="1"/>
</dbReference>
<dbReference type="PANTHER" id="PTHR47163:SF2">
    <property type="entry name" value="SI:DKEY-17M8.2"/>
    <property type="match status" value="1"/>
</dbReference>
<evidence type="ECO:0000313" key="2">
    <source>
        <dbReference type="Proteomes" id="UP000005239"/>
    </source>
</evidence>
<dbReference type="OrthoDB" id="5862080at2759"/>
<dbReference type="Proteomes" id="UP000005239">
    <property type="component" value="Unassembled WGS sequence"/>
</dbReference>
<protein>
    <submittedName>
        <fullName evidence="1">DDE_Tnp_IS1595 domain-containing protein</fullName>
    </submittedName>
</protein>
<gene>
    <name evidence="1" type="primary">WBGene00276099</name>
</gene>
<dbReference type="EnsemblMetazoa" id="PPA37730.1">
    <property type="protein sequence ID" value="PPA37730.1"/>
    <property type="gene ID" value="WBGene00276099"/>
</dbReference>
<evidence type="ECO:0000313" key="1">
    <source>
        <dbReference type="EnsemblMetazoa" id="PPA37730.1"/>
    </source>
</evidence>
<accession>A0A8R1UPW9</accession>
<sequence>MTRGVRLAKHVWIFGGQERGDKTKMFCCIVEKRDKETLLPLIEENIAPGSRIISDGWKSYFDIGQLPSGYHHDVVNHTKYFKDPVSGAHINTIGSHSRQPTDDIGQPSMQACSSFNYVVDLLVKICFISSWVSLLS</sequence>
<dbReference type="InterPro" id="IPR024445">
    <property type="entry name" value="Tnp_ISXO2-like"/>
</dbReference>
<accession>A0A2A6CSH7</accession>
<dbReference type="SMART" id="SM01126">
    <property type="entry name" value="DDE_Tnp_IS1595"/>
    <property type="match status" value="1"/>
</dbReference>
<dbReference type="Pfam" id="PF12762">
    <property type="entry name" value="DDE_Tnp_IS1595"/>
    <property type="match status" value="1"/>
</dbReference>
<reference evidence="1" key="2">
    <citation type="submission" date="2022-06" db="UniProtKB">
        <authorList>
            <consortium name="EnsemblMetazoa"/>
        </authorList>
    </citation>
    <scope>IDENTIFICATION</scope>
    <source>
        <strain evidence="1">PS312</strain>
    </source>
</reference>
<proteinExistence type="predicted"/>
<reference evidence="2" key="1">
    <citation type="journal article" date="2008" name="Nat. Genet.">
        <title>The Pristionchus pacificus genome provides a unique perspective on nematode lifestyle and parasitism.</title>
        <authorList>
            <person name="Dieterich C."/>
            <person name="Clifton S.W."/>
            <person name="Schuster L.N."/>
            <person name="Chinwalla A."/>
            <person name="Delehaunty K."/>
            <person name="Dinkelacker I."/>
            <person name="Fulton L."/>
            <person name="Fulton R."/>
            <person name="Godfrey J."/>
            <person name="Minx P."/>
            <person name="Mitreva M."/>
            <person name="Roeseler W."/>
            <person name="Tian H."/>
            <person name="Witte H."/>
            <person name="Yang S.P."/>
            <person name="Wilson R.K."/>
            <person name="Sommer R.J."/>
        </authorList>
    </citation>
    <scope>NUCLEOTIDE SEQUENCE [LARGE SCALE GENOMIC DNA]</scope>
    <source>
        <strain evidence="2">PS312</strain>
    </source>
</reference>
<organism evidence="1 2">
    <name type="scientific">Pristionchus pacificus</name>
    <name type="common">Parasitic nematode worm</name>
    <dbReference type="NCBI Taxonomy" id="54126"/>
    <lineage>
        <taxon>Eukaryota</taxon>
        <taxon>Metazoa</taxon>
        <taxon>Ecdysozoa</taxon>
        <taxon>Nematoda</taxon>
        <taxon>Chromadorea</taxon>
        <taxon>Rhabditida</taxon>
        <taxon>Rhabditina</taxon>
        <taxon>Diplogasteromorpha</taxon>
        <taxon>Diplogasteroidea</taxon>
        <taxon>Neodiplogasteridae</taxon>
        <taxon>Pristionchus</taxon>
    </lineage>
</organism>
<name>A0A2A6CSH7_PRIPA</name>
<keyword evidence="2" id="KW-1185">Reference proteome</keyword>
<dbReference type="AlphaFoldDB" id="A0A2A6CSH7"/>